<proteinExistence type="predicted"/>
<feature type="domain" description="Fimbrial-type adhesion" evidence="2">
    <location>
        <begin position="24"/>
        <end position="167"/>
    </location>
</feature>
<dbReference type="Pfam" id="PF00419">
    <property type="entry name" value="Fimbrial"/>
    <property type="match status" value="1"/>
</dbReference>
<evidence type="ECO:0000313" key="3">
    <source>
        <dbReference type="EMBL" id="AKE58304.1"/>
    </source>
</evidence>
<accession>A0A0F6TTW6</accession>
<dbReference type="RefSeq" id="WP_046477704.1">
    <property type="nucleotide sequence ID" value="NZ_CP011132.1"/>
</dbReference>
<dbReference type="PATRIC" id="fig|1261127.3.peg.752"/>
<protein>
    <submittedName>
        <fullName evidence="3">Ferrous iron transporter B</fullName>
    </submittedName>
</protein>
<dbReference type="OrthoDB" id="6631341at2"/>
<dbReference type="Proteomes" id="UP000034085">
    <property type="component" value="Chromosome"/>
</dbReference>
<dbReference type="PANTHER" id="PTHR33420">
    <property type="entry name" value="FIMBRIAL SUBUNIT ELFA-RELATED"/>
    <property type="match status" value="1"/>
</dbReference>
<dbReference type="GO" id="GO:0009289">
    <property type="term" value="C:pilus"/>
    <property type="evidence" value="ECO:0007669"/>
    <property type="project" value="InterPro"/>
</dbReference>
<dbReference type="AlphaFoldDB" id="A0A0F6TTW6"/>
<gene>
    <name evidence="3" type="ORF">F384_03680</name>
</gene>
<evidence type="ECO:0000259" key="2">
    <source>
        <dbReference type="Pfam" id="PF00419"/>
    </source>
</evidence>
<dbReference type="SUPFAM" id="SSF49401">
    <property type="entry name" value="Bacterial adhesins"/>
    <property type="match status" value="1"/>
</dbReference>
<feature type="chain" id="PRO_5002510169" evidence="1">
    <location>
        <begin position="19"/>
        <end position="167"/>
    </location>
</feature>
<dbReference type="HOGENOM" id="CLU_088965_6_3_6"/>
<keyword evidence="1" id="KW-0732">Signal</keyword>
<organism evidence="3 4">
    <name type="scientific">Citrobacter amalonaticus Y19</name>
    <dbReference type="NCBI Taxonomy" id="1261127"/>
    <lineage>
        <taxon>Bacteria</taxon>
        <taxon>Pseudomonadati</taxon>
        <taxon>Pseudomonadota</taxon>
        <taxon>Gammaproteobacteria</taxon>
        <taxon>Enterobacterales</taxon>
        <taxon>Enterobacteriaceae</taxon>
        <taxon>Citrobacter</taxon>
    </lineage>
</organism>
<dbReference type="GO" id="GO:0043709">
    <property type="term" value="P:cell adhesion involved in single-species biofilm formation"/>
    <property type="evidence" value="ECO:0007669"/>
    <property type="project" value="TreeGrafter"/>
</dbReference>
<reference evidence="3 4" key="1">
    <citation type="journal article" date="2013" name="Appl. Microbiol. Biotechnol.">
        <title>Glycerol assimilation and production of 1,3-propanediol by Citrobacter amalonaticus Y19.</title>
        <authorList>
            <person name="Ainala S.K."/>
            <person name="Ashok S."/>
            <person name="Ko Y."/>
            <person name="Park S."/>
        </authorList>
    </citation>
    <scope>NUCLEOTIDE SEQUENCE [LARGE SCALE GENOMIC DNA]</scope>
    <source>
        <strain evidence="3 4">Y19</strain>
    </source>
</reference>
<dbReference type="InterPro" id="IPR008966">
    <property type="entry name" value="Adhesion_dom_sf"/>
</dbReference>
<dbReference type="EMBL" id="CP011132">
    <property type="protein sequence ID" value="AKE58304.1"/>
    <property type="molecule type" value="Genomic_DNA"/>
</dbReference>
<evidence type="ECO:0000313" key="4">
    <source>
        <dbReference type="Proteomes" id="UP000034085"/>
    </source>
</evidence>
<dbReference type="Gene3D" id="2.60.40.1090">
    <property type="entry name" value="Fimbrial-type adhesion domain"/>
    <property type="match status" value="1"/>
</dbReference>
<dbReference type="InterPro" id="IPR036937">
    <property type="entry name" value="Adhesion_dom_fimbrial_sf"/>
</dbReference>
<dbReference type="PANTHER" id="PTHR33420:SF27">
    <property type="entry name" value="PROTEIN FIMG"/>
    <property type="match status" value="1"/>
</dbReference>
<dbReference type="KEGG" id="cama:F384_03680"/>
<dbReference type="InterPro" id="IPR000259">
    <property type="entry name" value="Adhesion_dom_fimbrial"/>
</dbReference>
<sequence length="167" mass="17824">MKTFWFVLLCGMACQAMADEIPISILGNIYANTCKVDSASQDLTVSLGKANSSDFKDVGDTGVWKTFDLTLSSCPSSLVLATATFHGMPDSVHPTKFANTGTAKGLALELADPQDQIALAPHSSFNVLINQSDHTADFPLAARYYATSMPVTAGTFSSVVQVTFIYQ</sequence>
<dbReference type="InterPro" id="IPR050263">
    <property type="entry name" value="Bact_Fimbrial_Adh_Pro"/>
</dbReference>
<name>A0A0F6TTW6_CITAM</name>
<evidence type="ECO:0000256" key="1">
    <source>
        <dbReference type="SAM" id="SignalP"/>
    </source>
</evidence>
<feature type="signal peptide" evidence="1">
    <location>
        <begin position="1"/>
        <end position="18"/>
    </location>
</feature>